<protein>
    <submittedName>
        <fullName evidence="1">Uncharacterized protein</fullName>
    </submittedName>
</protein>
<comment type="caution">
    <text evidence="1">The sequence shown here is derived from an EMBL/GenBank/DDBJ whole genome shotgun (WGS) entry which is preliminary data.</text>
</comment>
<organism evidence="1 2">
    <name type="scientific">Portunus trituberculatus</name>
    <name type="common">Swimming crab</name>
    <name type="synonym">Neptunus trituberculatus</name>
    <dbReference type="NCBI Taxonomy" id="210409"/>
    <lineage>
        <taxon>Eukaryota</taxon>
        <taxon>Metazoa</taxon>
        <taxon>Ecdysozoa</taxon>
        <taxon>Arthropoda</taxon>
        <taxon>Crustacea</taxon>
        <taxon>Multicrustacea</taxon>
        <taxon>Malacostraca</taxon>
        <taxon>Eumalacostraca</taxon>
        <taxon>Eucarida</taxon>
        <taxon>Decapoda</taxon>
        <taxon>Pleocyemata</taxon>
        <taxon>Brachyura</taxon>
        <taxon>Eubrachyura</taxon>
        <taxon>Portunoidea</taxon>
        <taxon>Portunidae</taxon>
        <taxon>Portuninae</taxon>
        <taxon>Portunus</taxon>
    </lineage>
</organism>
<proteinExistence type="predicted"/>
<evidence type="ECO:0000313" key="2">
    <source>
        <dbReference type="Proteomes" id="UP000324222"/>
    </source>
</evidence>
<reference evidence="1 2" key="1">
    <citation type="submission" date="2019-05" db="EMBL/GenBank/DDBJ databases">
        <title>Another draft genome of Portunus trituberculatus and its Hox gene families provides insights of decapod evolution.</title>
        <authorList>
            <person name="Jeong J.-H."/>
            <person name="Song I."/>
            <person name="Kim S."/>
            <person name="Choi T."/>
            <person name="Kim D."/>
            <person name="Ryu S."/>
            <person name="Kim W."/>
        </authorList>
    </citation>
    <scope>NUCLEOTIDE SEQUENCE [LARGE SCALE GENOMIC DNA]</scope>
    <source>
        <tissue evidence="1">Muscle</tissue>
    </source>
</reference>
<dbReference type="Proteomes" id="UP000324222">
    <property type="component" value="Unassembled WGS sequence"/>
</dbReference>
<dbReference type="EMBL" id="VSRR010001519">
    <property type="protein sequence ID" value="MPC25859.1"/>
    <property type="molecule type" value="Genomic_DNA"/>
</dbReference>
<dbReference type="AlphaFoldDB" id="A0A5B7DXN2"/>
<keyword evidence="2" id="KW-1185">Reference proteome</keyword>
<gene>
    <name evidence="1" type="ORF">E2C01_018982</name>
</gene>
<accession>A0A5B7DXN2</accession>
<sequence length="209" mass="23150">MVGDKCVSFRATVRDGFVKLPGIFLSWVFRWGVRMWWAGAGLARHCALLRSVHMLASRTFTPAHTRRWSESLSVFREGGGGRSIEVRGYVGGVFGPPPPPFLLSSSPPLLLSSASCLPPPPLGHWQASADLDGVRLVIHATKSEMQRFSHHCAGVRRAVCHVMNVWARVCCFHLPVVAEEFRKVDRKCKQGGDRGPGRLNPLFPCPEVR</sequence>
<evidence type="ECO:0000313" key="1">
    <source>
        <dbReference type="EMBL" id="MPC25859.1"/>
    </source>
</evidence>
<name>A0A5B7DXN2_PORTR</name>